<keyword evidence="3" id="KW-1185">Reference proteome</keyword>
<feature type="compositionally biased region" description="Low complexity" evidence="1">
    <location>
        <begin position="20"/>
        <end position="29"/>
    </location>
</feature>
<feature type="region of interest" description="Disordered" evidence="1">
    <location>
        <begin position="87"/>
        <end position="203"/>
    </location>
</feature>
<feature type="compositionally biased region" description="Polar residues" evidence="1">
    <location>
        <begin position="134"/>
        <end position="143"/>
    </location>
</feature>
<sequence length="291" mass="32420">MNPSRPPYFSPKRKRESSESDCYSSSASPTSTVSIVSFQEARLREDEVGRHSPRAAVAGRFGELAIRGELLSDSGLSTSDFQRQRVALPSQKRCVADPCRDSEIMAEGAPTLSTESNNESHALSSEPPAKGPNDHTTALNTSPSKRKAAPPSRKQQTLTSPSKIRKTRPSPPLTDTPSEDPLTWHDSEITGHNPTDPTDDGYGINGVGFKPTATIAWARSQKRQKQVAEWKTREAREAREKRREKRGKVSAWTIRAALTRARFKNESNLTYKPDTYTLRFPEQQSYSVFFL</sequence>
<evidence type="ECO:0000313" key="3">
    <source>
        <dbReference type="Proteomes" id="UP001141434"/>
    </source>
</evidence>
<name>A0A9W9K740_9EURO</name>
<evidence type="ECO:0000313" key="2">
    <source>
        <dbReference type="EMBL" id="KAJ5095593.1"/>
    </source>
</evidence>
<dbReference type="Proteomes" id="UP001141434">
    <property type="component" value="Unassembled WGS sequence"/>
</dbReference>
<organism evidence="2 3">
    <name type="scientific">Penicillium alfredii</name>
    <dbReference type="NCBI Taxonomy" id="1506179"/>
    <lineage>
        <taxon>Eukaryota</taxon>
        <taxon>Fungi</taxon>
        <taxon>Dikarya</taxon>
        <taxon>Ascomycota</taxon>
        <taxon>Pezizomycotina</taxon>
        <taxon>Eurotiomycetes</taxon>
        <taxon>Eurotiomycetidae</taxon>
        <taxon>Eurotiales</taxon>
        <taxon>Aspergillaceae</taxon>
        <taxon>Penicillium</taxon>
    </lineage>
</organism>
<gene>
    <name evidence="2" type="ORF">NUU61_004949</name>
</gene>
<evidence type="ECO:0000256" key="1">
    <source>
        <dbReference type="SAM" id="MobiDB-lite"/>
    </source>
</evidence>
<feature type="compositionally biased region" description="Polar residues" evidence="1">
    <location>
        <begin position="111"/>
        <end position="123"/>
    </location>
</feature>
<proteinExistence type="predicted"/>
<accession>A0A9W9K740</accession>
<feature type="compositionally biased region" description="Basic and acidic residues" evidence="1">
    <location>
        <begin position="94"/>
        <end position="103"/>
    </location>
</feature>
<dbReference type="GeneID" id="81394699"/>
<protein>
    <submittedName>
        <fullName evidence="2">Uncharacterized protein</fullName>
    </submittedName>
</protein>
<reference evidence="2" key="2">
    <citation type="journal article" date="2023" name="IMA Fungus">
        <title>Comparative genomic study of the Penicillium genus elucidates a diverse pangenome and 15 lateral gene transfer events.</title>
        <authorList>
            <person name="Petersen C."/>
            <person name="Sorensen T."/>
            <person name="Nielsen M.R."/>
            <person name="Sondergaard T.E."/>
            <person name="Sorensen J.L."/>
            <person name="Fitzpatrick D.A."/>
            <person name="Frisvad J.C."/>
            <person name="Nielsen K.L."/>
        </authorList>
    </citation>
    <scope>NUCLEOTIDE SEQUENCE</scope>
    <source>
        <strain evidence="2">IBT 34128</strain>
    </source>
</reference>
<dbReference type="EMBL" id="JAPMSZ010000007">
    <property type="protein sequence ID" value="KAJ5095593.1"/>
    <property type="molecule type" value="Genomic_DNA"/>
</dbReference>
<comment type="caution">
    <text evidence="2">The sequence shown here is derived from an EMBL/GenBank/DDBJ whole genome shotgun (WGS) entry which is preliminary data.</text>
</comment>
<dbReference type="OrthoDB" id="5391950at2759"/>
<feature type="region of interest" description="Disordered" evidence="1">
    <location>
        <begin position="1"/>
        <end position="29"/>
    </location>
</feature>
<dbReference type="AlphaFoldDB" id="A0A9W9K740"/>
<feature type="compositionally biased region" description="Polar residues" evidence="1">
    <location>
        <begin position="153"/>
        <end position="162"/>
    </location>
</feature>
<dbReference type="RefSeq" id="XP_056511144.1">
    <property type="nucleotide sequence ID" value="XM_056655531.1"/>
</dbReference>
<reference evidence="2" key="1">
    <citation type="submission" date="2022-11" db="EMBL/GenBank/DDBJ databases">
        <authorList>
            <person name="Petersen C."/>
        </authorList>
    </citation>
    <scope>NUCLEOTIDE SEQUENCE</scope>
    <source>
        <strain evidence="2">IBT 34128</strain>
    </source>
</reference>